<dbReference type="OrthoDB" id="8192147at2759"/>
<evidence type="ECO:0000313" key="3">
    <source>
        <dbReference type="Proteomes" id="UP000053105"/>
    </source>
</evidence>
<protein>
    <submittedName>
        <fullName evidence="2">Uncharacterized protein</fullName>
    </submittedName>
</protein>
<dbReference type="EMBL" id="KQ435710">
    <property type="protein sequence ID" value="KOX79739.1"/>
    <property type="molecule type" value="Genomic_DNA"/>
</dbReference>
<feature type="compositionally biased region" description="Polar residues" evidence="1">
    <location>
        <begin position="198"/>
        <end position="210"/>
    </location>
</feature>
<evidence type="ECO:0000313" key="2">
    <source>
        <dbReference type="EMBL" id="KOX79739.1"/>
    </source>
</evidence>
<feature type="region of interest" description="Disordered" evidence="1">
    <location>
        <begin position="181"/>
        <end position="215"/>
    </location>
</feature>
<name>A0A0M9ABG9_9HYME</name>
<gene>
    <name evidence="2" type="ORF">WN51_11349</name>
</gene>
<accession>A0A0M9ABG9</accession>
<organism evidence="2 3">
    <name type="scientific">Melipona quadrifasciata</name>
    <dbReference type="NCBI Taxonomy" id="166423"/>
    <lineage>
        <taxon>Eukaryota</taxon>
        <taxon>Metazoa</taxon>
        <taxon>Ecdysozoa</taxon>
        <taxon>Arthropoda</taxon>
        <taxon>Hexapoda</taxon>
        <taxon>Insecta</taxon>
        <taxon>Pterygota</taxon>
        <taxon>Neoptera</taxon>
        <taxon>Endopterygota</taxon>
        <taxon>Hymenoptera</taxon>
        <taxon>Apocrita</taxon>
        <taxon>Aculeata</taxon>
        <taxon>Apoidea</taxon>
        <taxon>Anthophila</taxon>
        <taxon>Apidae</taxon>
        <taxon>Melipona</taxon>
    </lineage>
</organism>
<keyword evidence="3" id="KW-1185">Reference proteome</keyword>
<sequence length="315" mass="34703">MSSTKQQNRILSGGISLPQWMKGRTESRYDFDDTTFSPPSHDDSFFYIRYPKTQSRSSVSQEYRPIDEVFGEQNINSSTNNVKVQDAQQQVTGEKKKNQEIDFSKHPLPCQPFVPTSIVSKGNGTKPSLKTSLTDNLKITKLQGVDDGFHSEPALSLCGKSIVLVASQMMSNKFHETFSAEQAVSQPKKGSKSLPATPLTSPAGSPSNSPKARRRVPSNRYFTGASLQGSWILASIFGQSREIVTGKIEEEDETGTEVATAPPRSLTRKKSISSQNLTYIGSDEKSVGKPAAYSSVFKVKPSELREMNFWSPTSM</sequence>
<dbReference type="Proteomes" id="UP000053105">
    <property type="component" value="Unassembled WGS sequence"/>
</dbReference>
<dbReference type="AlphaFoldDB" id="A0A0M9ABG9"/>
<reference evidence="2 3" key="1">
    <citation type="submission" date="2015-07" db="EMBL/GenBank/DDBJ databases">
        <title>The genome of Melipona quadrifasciata.</title>
        <authorList>
            <person name="Pan H."/>
            <person name="Kapheim K."/>
        </authorList>
    </citation>
    <scope>NUCLEOTIDE SEQUENCE [LARGE SCALE GENOMIC DNA]</scope>
    <source>
        <strain evidence="2">0111107301</strain>
        <tissue evidence="2">Whole body</tissue>
    </source>
</reference>
<proteinExistence type="predicted"/>
<evidence type="ECO:0000256" key="1">
    <source>
        <dbReference type="SAM" id="MobiDB-lite"/>
    </source>
</evidence>